<accession>J3N878</accession>
<protein>
    <submittedName>
        <fullName evidence="1">Uncharacterized protein</fullName>
    </submittedName>
</protein>
<organism evidence="1">
    <name type="scientific">Oryza brachyantha</name>
    <name type="common">malo sina</name>
    <dbReference type="NCBI Taxonomy" id="4533"/>
    <lineage>
        <taxon>Eukaryota</taxon>
        <taxon>Viridiplantae</taxon>
        <taxon>Streptophyta</taxon>
        <taxon>Embryophyta</taxon>
        <taxon>Tracheophyta</taxon>
        <taxon>Spermatophyta</taxon>
        <taxon>Magnoliopsida</taxon>
        <taxon>Liliopsida</taxon>
        <taxon>Poales</taxon>
        <taxon>Poaceae</taxon>
        <taxon>BOP clade</taxon>
        <taxon>Oryzoideae</taxon>
        <taxon>Oryzeae</taxon>
        <taxon>Oryzinae</taxon>
        <taxon>Oryza</taxon>
    </lineage>
</organism>
<sequence length="49" mass="5441">MEAPIPASSGEGRGWGRFRGVVRRLLHAQKMATDKKIKEKGYESLEAPT</sequence>
<reference evidence="1" key="1">
    <citation type="journal article" date="2013" name="Nat. Commun.">
        <title>Whole-genome sequencing of Oryza brachyantha reveals mechanisms underlying Oryza genome evolution.</title>
        <authorList>
            <person name="Chen J."/>
            <person name="Huang Q."/>
            <person name="Gao D."/>
            <person name="Wang J."/>
            <person name="Lang Y."/>
            <person name="Liu T."/>
            <person name="Li B."/>
            <person name="Bai Z."/>
            <person name="Luis Goicoechea J."/>
            <person name="Liang C."/>
            <person name="Chen C."/>
            <person name="Zhang W."/>
            <person name="Sun S."/>
            <person name="Liao Y."/>
            <person name="Zhang X."/>
            <person name="Yang L."/>
            <person name="Song C."/>
            <person name="Wang M."/>
            <person name="Shi J."/>
            <person name="Liu G."/>
            <person name="Liu J."/>
            <person name="Zhou H."/>
            <person name="Zhou W."/>
            <person name="Yu Q."/>
            <person name="An N."/>
            <person name="Chen Y."/>
            <person name="Cai Q."/>
            <person name="Wang B."/>
            <person name="Liu B."/>
            <person name="Min J."/>
            <person name="Huang Y."/>
            <person name="Wu H."/>
            <person name="Li Z."/>
            <person name="Zhang Y."/>
            <person name="Yin Y."/>
            <person name="Song W."/>
            <person name="Jiang J."/>
            <person name="Jackson S.A."/>
            <person name="Wing R.A."/>
            <person name="Wang J."/>
            <person name="Chen M."/>
        </authorList>
    </citation>
    <scope>NUCLEOTIDE SEQUENCE [LARGE SCALE GENOMIC DNA]</scope>
    <source>
        <strain evidence="1">cv. IRGC 101232</strain>
    </source>
</reference>
<dbReference type="Proteomes" id="UP000006038">
    <property type="component" value="Chromosome 11"/>
</dbReference>
<dbReference type="EnsemblPlants" id="OB11G20140.1">
    <property type="protein sequence ID" value="OB11G20140.1"/>
    <property type="gene ID" value="OB11G20140"/>
</dbReference>
<proteinExistence type="predicted"/>
<dbReference type="Gramene" id="OB11G20140.1">
    <property type="protein sequence ID" value="OB11G20140.1"/>
    <property type="gene ID" value="OB11G20140"/>
</dbReference>
<dbReference type="AlphaFoldDB" id="J3N878"/>
<dbReference type="HOGENOM" id="CLU_3145016_0_0_1"/>
<evidence type="ECO:0000313" key="2">
    <source>
        <dbReference type="Proteomes" id="UP000006038"/>
    </source>
</evidence>
<reference evidence="1" key="2">
    <citation type="submission" date="2013-04" db="UniProtKB">
        <authorList>
            <consortium name="EnsemblPlants"/>
        </authorList>
    </citation>
    <scope>IDENTIFICATION</scope>
</reference>
<evidence type="ECO:0000313" key="1">
    <source>
        <dbReference type="EnsemblPlants" id="OB11G20140.1"/>
    </source>
</evidence>
<name>J3N878_ORYBR</name>
<keyword evidence="2" id="KW-1185">Reference proteome</keyword>